<evidence type="ECO:0000256" key="2">
    <source>
        <dbReference type="SAM" id="Phobius"/>
    </source>
</evidence>
<gene>
    <name evidence="3" type="ORF">ACFO3M_13055</name>
</gene>
<sequence>MVGRTTSRRVVEPPGPTDRSGRRLGLATAGMLLLDGVGGGLAVASGWNTPAEAWSGRAVAAAPAPVMVAQAALAAAAVRRPGRRGAAAAGLLAAVCLLSSLSGFFDGQLGRPGLPRHLLGVQLLLVGVTSGVGALAAVRARRLLRSPG</sequence>
<keyword evidence="2" id="KW-0812">Transmembrane</keyword>
<name>A0ABV9LMJ1_9ACTN</name>
<feature type="transmembrane region" description="Helical" evidence="2">
    <location>
        <begin position="24"/>
        <end position="47"/>
    </location>
</feature>
<keyword evidence="2" id="KW-0472">Membrane</keyword>
<organism evidence="3 4">
    <name type="scientific">Geodermatophilus arenarius</name>
    <dbReference type="NCBI Taxonomy" id="1137990"/>
    <lineage>
        <taxon>Bacteria</taxon>
        <taxon>Bacillati</taxon>
        <taxon>Actinomycetota</taxon>
        <taxon>Actinomycetes</taxon>
        <taxon>Geodermatophilales</taxon>
        <taxon>Geodermatophilaceae</taxon>
        <taxon>Geodermatophilus</taxon>
    </lineage>
</organism>
<dbReference type="Proteomes" id="UP001596025">
    <property type="component" value="Unassembled WGS sequence"/>
</dbReference>
<feature type="transmembrane region" description="Helical" evidence="2">
    <location>
        <begin position="59"/>
        <end position="78"/>
    </location>
</feature>
<dbReference type="EMBL" id="JBHSGR010000013">
    <property type="protein sequence ID" value="MFC4694320.1"/>
    <property type="molecule type" value="Genomic_DNA"/>
</dbReference>
<feature type="region of interest" description="Disordered" evidence="1">
    <location>
        <begin position="1"/>
        <end position="22"/>
    </location>
</feature>
<keyword evidence="4" id="KW-1185">Reference proteome</keyword>
<evidence type="ECO:0000256" key="1">
    <source>
        <dbReference type="SAM" id="MobiDB-lite"/>
    </source>
</evidence>
<keyword evidence="2" id="KW-1133">Transmembrane helix</keyword>
<evidence type="ECO:0000313" key="4">
    <source>
        <dbReference type="Proteomes" id="UP001596025"/>
    </source>
</evidence>
<evidence type="ECO:0000313" key="3">
    <source>
        <dbReference type="EMBL" id="MFC4694320.1"/>
    </source>
</evidence>
<protein>
    <submittedName>
        <fullName evidence="3">Uncharacterized protein</fullName>
    </submittedName>
</protein>
<feature type="transmembrane region" description="Helical" evidence="2">
    <location>
        <begin position="117"/>
        <end position="138"/>
    </location>
</feature>
<dbReference type="RefSeq" id="WP_387989127.1">
    <property type="nucleotide sequence ID" value="NZ_JBHSGR010000013.1"/>
</dbReference>
<feature type="transmembrane region" description="Helical" evidence="2">
    <location>
        <begin position="85"/>
        <end position="105"/>
    </location>
</feature>
<reference evidence="4" key="1">
    <citation type="journal article" date="2019" name="Int. J. Syst. Evol. Microbiol.">
        <title>The Global Catalogue of Microorganisms (GCM) 10K type strain sequencing project: providing services to taxonomists for standard genome sequencing and annotation.</title>
        <authorList>
            <consortium name="The Broad Institute Genomics Platform"/>
            <consortium name="The Broad Institute Genome Sequencing Center for Infectious Disease"/>
            <person name="Wu L."/>
            <person name="Ma J."/>
        </authorList>
    </citation>
    <scope>NUCLEOTIDE SEQUENCE [LARGE SCALE GENOMIC DNA]</scope>
    <source>
        <strain evidence="4">CCUG 62763</strain>
    </source>
</reference>
<accession>A0ABV9LMJ1</accession>
<comment type="caution">
    <text evidence="3">The sequence shown here is derived from an EMBL/GenBank/DDBJ whole genome shotgun (WGS) entry which is preliminary data.</text>
</comment>
<proteinExistence type="predicted"/>